<dbReference type="PANTHER" id="PTHR21047:SF2">
    <property type="entry name" value="THYMIDINE DIPHOSPHO-4-KETO-RHAMNOSE 3,5-EPIMERASE"/>
    <property type="match status" value="1"/>
</dbReference>
<dbReference type="InterPro" id="IPR011051">
    <property type="entry name" value="RmlC_Cupin_sf"/>
</dbReference>
<feature type="site" description="Participates in a stacking interaction with the thymidine ring of dTDP-4-oxo-6-deoxyglucose" evidence="2">
    <location>
        <position position="140"/>
    </location>
</feature>
<dbReference type="SUPFAM" id="SSF51182">
    <property type="entry name" value="RmlC-like cupins"/>
    <property type="match status" value="1"/>
</dbReference>
<dbReference type="GO" id="GO:0008830">
    <property type="term" value="F:dTDP-4-dehydrorhamnose 3,5-epimerase activity"/>
    <property type="evidence" value="ECO:0007669"/>
    <property type="project" value="UniProtKB-UniRule"/>
</dbReference>
<feature type="active site" description="Proton donor" evidence="1">
    <location>
        <position position="133"/>
    </location>
</feature>
<dbReference type="AlphaFoldDB" id="A0A847VEE1"/>
<dbReference type="CDD" id="cd00438">
    <property type="entry name" value="cupin_RmlC"/>
    <property type="match status" value="1"/>
</dbReference>
<organism evidence="4 5">
    <name type="scientific">Candidatus Dojkabacteria bacterium</name>
    <dbReference type="NCBI Taxonomy" id="2099670"/>
    <lineage>
        <taxon>Bacteria</taxon>
        <taxon>Candidatus Dojkabacteria</taxon>
    </lineage>
</organism>
<comment type="function">
    <text evidence="3">Catalyzes the epimerization of the C3' and C5'positions of dTDP-6-deoxy-D-xylo-4-hexulose, forming dTDP-6-deoxy-L-lyxo-4-hexulose.</text>
</comment>
<keyword evidence="3 4" id="KW-0413">Isomerase</keyword>
<name>A0A847VEE1_9BACT</name>
<dbReference type="EC" id="5.1.3.13" evidence="3"/>
<dbReference type="Pfam" id="PF00908">
    <property type="entry name" value="dTDP_sugar_isom"/>
    <property type="match status" value="1"/>
</dbReference>
<evidence type="ECO:0000313" key="5">
    <source>
        <dbReference type="Proteomes" id="UP000564033"/>
    </source>
</evidence>
<evidence type="ECO:0000256" key="3">
    <source>
        <dbReference type="RuleBase" id="RU364069"/>
    </source>
</evidence>
<comment type="similarity">
    <text evidence="3">Belongs to the dTDP-4-dehydrorhamnose 3,5-epimerase family.</text>
</comment>
<dbReference type="GO" id="GO:0019305">
    <property type="term" value="P:dTDP-rhamnose biosynthetic process"/>
    <property type="evidence" value="ECO:0007669"/>
    <property type="project" value="UniProtKB-UniRule"/>
</dbReference>
<gene>
    <name evidence="4" type="primary">rfbC</name>
    <name evidence="4" type="ORF">GX888_03180</name>
</gene>
<protein>
    <recommendedName>
        <fullName evidence="3">dTDP-4-dehydrorhamnose 3,5-epimerase</fullName>
        <ecNumber evidence="3">5.1.3.13</ecNumber>
    </recommendedName>
    <alternativeName>
        <fullName evidence="3">Thymidine diphospho-4-keto-rhamnose 3,5-epimerase</fullName>
    </alternativeName>
</protein>
<comment type="caution">
    <text evidence="4">The sequence shown here is derived from an EMBL/GenBank/DDBJ whole genome shotgun (WGS) entry which is preliminary data.</text>
</comment>
<comment type="subunit">
    <text evidence="3">Homodimer.</text>
</comment>
<dbReference type="GO" id="GO:0000271">
    <property type="term" value="P:polysaccharide biosynthetic process"/>
    <property type="evidence" value="ECO:0007669"/>
    <property type="project" value="TreeGrafter"/>
</dbReference>
<dbReference type="NCBIfam" id="TIGR01221">
    <property type="entry name" value="rmlC"/>
    <property type="match status" value="1"/>
</dbReference>
<sequence>MEFQKDINGIEGLILITPRVFEDERGFFKEVFNEEVFKSNGVDIHWLQANHSRSSEGVLRGLHWQKEPFGQAKLVRATKGRVLDVAVDIRRESPTFGKYAVVELTEENHNIFLVPVGFAHGFVALSKVVDFEYMVGGSVYNRESERSIIWNDPDINIDWGVKDPIVSQKDSNAPLFKDVDPSDLF</sequence>
<dbReference type="Gene3D" id="2.60.120.10">
    <property type="entry name" value="Jelly Rolls"/>
    <property type="match status" value="1"/>
</dbReference>
<dbReference type="UniPathway" id="UPA00124"/>
<proteinExistence type="inferred from homology"/>
<accession>A0A847VEE1</accession>
<dbReference type="InterPro" id="IPR014710">
    <property type="entry name" value="RmlC-like_jellyroll"/>
</dbReference>
<dbReference type="PANTHER" id="PTHR21047">
    <property type="entry name" value="DTDP-6-DEOXY-D-GLUCOSE-3,5 EPIMERASE"/>
    <property type="match status" value="1"/>
</dbReference>
<reference evidence="4 5" key="1">
    <citation type="journal article" date="2020" name="Biotechnol. Biofuels">
        <title>New insights from the biogas microbiome by comprehensive genome-resolved metagenomics of nearly 1600 species originating from multiple anaerobic digesters.</title>
        <authorList>
            <person name="Campanaro S."/>
            <person name="Treu L."/>
            <person name="Rodriguez-R L.M."/>
            <person name="Kovalovszki A."/>
            <person name="Ziels R.M."/>
            <person name="Maus I."/>
            <person name="Zhu X."/>
            <person name="Kougias P.G."/>
            <person name="Basile A."/>
            <person name="Luo G."/>
            <person name="Schluter A."/>
            <person name="Konstantinidis K.T."/>
            <person name="Angelidaki I."/>
        </authorList>
    </citation>
    <scope>NUCLEOTIDE SEQUENCE [LARGE SCALE GENOMIC DNA]</scope>
    <source>
        <strain evidence="4">AS19jrsBPTG_9</strain>
    </source>
</reference>
<comment type="catalytic activity">
    <reaction evidence="3">
        <text>dTDP-4-dehydro-6-deoxy-alpha-D-glucose = dTDP-4-dehydro-beta-L-rhamnose</text>
        <dbReference type="Rhea" id="RHEA:16969"/>
        <dbReference type="ChEBI" id="CHEBI:57649"/>
        <dbReference type="ChEBI" id="CHEBI:62830"/>
        <dbReference type="EC" id="5.1.3.13"/>
    </reaction>
</comment>
<dbReference type="EMBL" id="JAAZIL010000081">
    <property type="protein sequence ID" value="NLZ24717.1"/>
    <property type="molecule type" value="Genomic_DNA"/>
</dbReference>
<dbReference type="Proteomes" id="UP000564033">
    <property type="component" value="Unassembled WGS sequence"/>
</dbReference>
<evidence type="ECO:0000313" key="4">
    <source>
        <dbReference type="EMBL" id="NLZ24717.1"/>
    </source>
</evidence>
<dbReference type="InterPro" id="IPR000888">
    <property type="entry name" value="RmlC-like"/>
</dbReference>
<evidence type="ECO:0000256" key="2">
    <source>
        <dbReference type="PIRSR" id="PIRSR600888-3"/>
    </source>
</evidence>
<comment type="pathway">
    <text evidence="3">Carbohydrate biosynthesis; dTDP-L-rhamnose biosynthesis.</text>
</comment>
<evidence type="ECO:0000256" key="1">
    <source>
        <dbReference type="PIRSR" id="PIRSR600888-1"/>
    </source>
</evidence>
<dbReference type="GO" id="GO:0005829">
    <property type="term" value="C:cytosol"/>
    <property type="evidence" value="ECO:0007669"/>
    <property type="project" value="TreeGrafter"/>
</dbReference>
<feature type="active site" description="Proton acceptor" evidence="1">
    <location>
        <position position="63"/>
    </location>
</feature>